<keyword evidence="1" id="KW-0479">Metal-binding</keyword>
<proteinExistence type="predicted"/>
<reference evidence="4" key="1">
    <citation type="submission" date="2017-12" db="EMBL/GenBank/DDBJ databases">
        <title>Genomic analysis of Paracoccus sp. CBA4604.</title>
        <authorList>
            <person name="Roh S.W."/>
            <person name="Kim J.Y."/>
            <person name="Kim J.S."/>
        </authorList>
    </citation>
    <scope>NUCLEOTIDE SEQUENCE [LARGE SCALE GENOMIC DNA]</scope>
    <source>
        <strain evidence="4">CBA4604</strain>
    </source>
</reference>
<name>A0A2K9MI07_9RHOB</name>
<evidence type="ECO:0000313" key="4">
    <source>
        <dbReference type="Proteomes" id="UP000234882"/>
    </source>
</evidence>
<dbReference type="SUPFAM" id="SSF52518">
    <property type="entry name" value="Thiamin diphosphate-binding fold (THDP-binding)"/>
    <property type="match status" value="2"/>
</dbReference>
<dbReference type="PANTHER" id="PTHR43710">
    <property type="entry name" value="2-HYDROXYACYL-COA LYASE"/>
    <property type="match status" value="1"/>
</dbReference>
<evidence type="ECO:0000313" key="3">
    <source>
        <dbReference type="EMBL" id="AUM75269.1"/>
    </source>
</evidence>
<dbReference type="FunFam" id="3.40.50.970:FF:000114">
    <property type="entry name" value="Indolepyruvate ferredoxin oxidoreductase alpha subunit"/>
    <property type="match status" value="1"/>
</dbReference>
<dbReference type="GO" id="GO:0030976">
    <property type="term" value="F:thiamine pyrophosphate binding"/>
    <property type="evidence" value="ECO:0007669"/>
    <property type="project" value="InterPro"/>
</dbReference>
<dbReference type="PROSITE" id="PS51379">
    <property type="entry name" value="4FE4S_FER_2"/>
    <property type="match status" value="1"/>
</dbReference>
<dbReference type="RefSeq" id="WP_101500612.1">
    <property type="nucleotide sequence ID" value="NZ_CP025583.1"/>
</dbReference>
<evidence type="ECO:0000256" key="1">
    <source>
        <dbReference type="ARBA" id="ARBA00022723"/>
    </source>
</evidence>
<keyword evidence="3" id="KW-0670">Pyruvate</keyword>
<dbReference type="KEGG" id="paru:CYR75_14025"/>
<dbReference type="GO" id="GO:0046872">
    <property type="term" value="F:metal ion binding"/>
    <property type="evidence" value="ECO:0007669"/>
    <property type="project" value="UniProtKB-KW"/>
</dbReference>
<accession>A0A2K9MI07</accession>
<dbReference type="GO" id="GO:0044281">
    <property type="term" value="P:small molecule metabolic process"/>
    <property type="evidence" value="ECO:0007669"/>
    <property type="project" value="UniProtKB-ARBA"/>
</dbReference>
<dbReference type="Proteomes" id="UP000234882">
    <property type="component" value="Chromosome"/>
</dbReference>
<dbReference type="Gene3D" id="3.40.50.970">
    <property type="match status" value="2"/>
</dbReference>
<dbReference type="EMBL" id="CP025583">
    <property type="protein sequence ID" value="AUM75269.1"/>
    <property type="molecule type" value="Genomic_DNA"/>
</dbReference>
<dbReference type="InterPro" id="IPR045025">
    <property type="entry name" value="HACL1-like"/>
</dbReference>
<dbReference type="InterPro" id="IPR011766">
    <property type="entry name" value="TPP_enzyme_TPP-bd"/>
</dbReference>
<dbReference type="AlphaFoldDB" id="A0A2K9MI07"/>
<dbReference type="OrthoDB" id="9804603at2"/>
<dbReference type="GO" id="GO:0003824">
    <property type="term" value="F:catalytic activity"/>
    <property type="evidence" value="ECO:0007669"/>
    <property type="project" value="InterPro"/>
</dbReference>
<dbReference type="CDD" id="cd02008">
    <property type="entry name" value="TPP_IOR_alpha"/>
    <property type="match status" value="1"/>
</dbReference>
<dbReference type="Pfam" id="PF02775">
    <property type="entry name" value="TPP_enzyme_C"/>
    <property type="match status" value="1"/>
</dbReference>
<sequence length="715" mass="76697">MAERSFKAEVQHLRRGQGEVFTGEGILAITKALLESGVGYVGGYQGAPISHLMDVLADAEDLLSELGVRFEANANEAAAAAMLAASVHYPIRGAVTFKGPVGVNVASDALANLSSSGVTGGALIIVGEDYGEGSSIMQERTHAFAMKSQFWLMDPRPNLPSIVKAVSDSFDLSEASNTPVMMMVRIRACHVTGSFACRDNRPPAFSVKDAVANPRSDFARVVLPPMSYQHEQDKVKNRWPAAEAFIRERGLNEVFGPDRAPVGIVLQGGMYNGVIRALQHLGLADIHGNSQVPLYVLNVTWPLVADEFHDFCKGKDSILVVEEGQPEFIENQLGSFLYRAGASLRLHGKDVFPMAGEYTGTVMRDGIGAFLKEAAPDMLADALRAPNAPAPAIPDLSKTVPIRPPGFCTGCPERPIFAAMKLVEQELGKHQIAADIGCHLFAALPPFEIGGATMGYGLGPAANGAFDGGGEKRPVAIIGDGGFWHNGLSSSFGNMAFNKSDGVAIVVDNYYSAATGGQDVMSSRAQNSSKATNNPISKALAGIGIKWVRQIDRTYDVGRMRDTIREALTTTDTGPKVIVASSECMLNRQRREKPLRAQAIRDGRRVDIPRFGVDAEVCTGDHACMRLSGCPSLSLKVLDDPLRDDPVASIDQSCVGCGNCGEVADAAILCPSFYRADVVHNPGRFESRIAAMRARLRGWLTRRREARRLSFGVAP</sequence>
<dbReference type="InterPro" id="IPR029061">
    <property type="entry name" value="THDP-binding"/>
</dbReference>
<dbReference type="PANTHER" id="PTHR43710:SF5">
    <property type="entry name" value="INDOLEPYRUVATE FERREDOXIN OXIDOREDUCTASE ALPHA SUBUNIT"/>
    <property type="match status" value="1"/>
</dbReference>
<evidence type="ECO:0000259" key="2">
    <source>
        <dbReference type="PROSITE" id="PS51379"/>
    </source>
</evidence>
<feature type="domain" description="4Fe-4S ferredoxin-type" evidence="2">
    <location>
        <begin position="609"/>
        <end position="640"/>
    </location>
</feature>
<gene>
    <name evidence="3" type="ORF">CYR75_14025</name>
</gene>
<dbReference type="InterPro" id="IPR017896">
    <property type="entry name" value="4Fe4S_Fe-S-bd"/>
</dbReference>
<protein>
    <submittedName>
        <fullName evidence="3">Indolepyruvate ferredoxin oxidoreductase</fullName>
    </submittedName>
</protein>
<organism evidence="3 4">
    <name type="scientific">Paracoccus jeotgali</name>
    <dbReference type="NCBI Taxonomy" id="2065379"/>
    <lineage>
        <taxon>Bacteria</taxon>
        <taxon>Pseudomonadati</taxon>
        <taxon>Pseudomonadota</taxon>
        <taxon>Alphaproteobacteria</taxon>
        <taxon>Rhodobacterales</taxon>
        <taxon>Paracoccaceae</taxon>
        <taxon>Paracoccus</taxon>
    </lineage>
</organism>
<keyword evidence="4" id="KW-1185">Reference proteome</keyword>